<dbReference type="AlphaFoldDB" id="A0A679IFK3"/>
<protein>
    <submittedName>
        <fullName evidence="1">Uncharacterized protein</fullName>
    </submittedName>
</protein>
<proteinExistence type="predicted"/>
<dbReference type="EMBL" id="AP022822">
    <property type="protein sequence ID" value="BCA84542.1"/>
    <property type="molecule type" value="Genomic_DNA"/>
</dbReference>
<dbReference type="InterPro" id="IPR036005">
    <property type="entry name" value="Creatinase/aminopeptidase-like"/>
</dbReference>
<dbReference type="Proteomes" id="UP000502998">
    <property type="component" value="Chromosome"/>
</dbReference>
<sequence length="461" mass="51294">MAEIKLKKVTPPQKDNQAHIHQLTDATMIERRKKVLENMRTENIDSLIIYCDLEHGGNFSYLTGFVTRFEESLFVLHQDGTAFFISGNENLKMHHYSRIPATLLHYPQFSLPDQPMAGEKNLTTVLQAANITAAKQTIGLIGWKMFTTTNENNRKIFDVPHFIVAAIQAAAPKSTIENRSDIFIHPSYGARITNNANEIAYYEFGSSLASDCVLNALDAVAIDKTEMEIGTHLTRYGQTPNVMPIAATGERFSHAFISPTDKKIQLGDKMSLTTGFKGGLASRSGYVVSSIEELPNGQKDYLEKVAKPYFNAVITWLEKIELGMTGGQLYQIIEDVLPKATYHWHLNPGHLTADEEWLSSPVKENSPVALTSGMLLQIDIIPAVSGFAGASCENGIALADSRLRQELAANYPTVWKRIKARQEYIRQTLNIALPDHVLPLSSGVAFYTPFFLAKDLAFVKE</sequence>
<evidence type="ECO:0000313" key="2">
    <source>
        <dbReference type="Proteomes" id="UP000502998"/>
    </source>
</evidence>
<dbReference type="SUPFAM" id="SSF53092">
    <property type="entry name" value="Creatinase/prolidase N-terminal domain"/>
    <property type="match status" value="1"/>
</dbReference>
<dbReference type="SUPFAM" id="SSF55920">
    <property type="entry name" value="Creatinase/aminopeptidase"/>
    <property type="match status" value="1"/>
</dbReference>
<dbReference type="KEGG" id="esg:EsVE80_00650"/>
<reference evidence="1 2" key="1">
    <citation type="submission" date="2020-02" db="EMBL/GenBank/DDBJ databases">
        <title>Characterization of vanA genotype vancomycin-resistant Enterococcus saigonensis VE80.</title>
        <authorList>
            <person name="Harada T."/>
            <person name="Motooka D."/>
            <person name="Nakamura S."/>
            <person name="Yamamoto Y."/>
            <person name="Kawahara R."/>
            <person name="Kawatsu K."/>
        </authorList>
    </citation>
    <scope>NUCLEOTIDE SEQUENCE [LARGE SCALE GENOMIC DNA]</scope>
    <source>
        <strain evidence="1 2">VE80</strain>
    </source>
</reference>
<evidence type="ECO:0000313" key="1">
    <source>
        <dbReference type="EMBL" id="BCA84542.1"/>
    </source>
</evidence>
<dbReference type="Gene3D" id="3.90.230.10">
    <property type="entry name" value="Creatinase/methionine aminopeptidase superfamily"/>
    <property type="match status" value="1"/>
</dbReference>
<organism evidence="1 2">
    <name type="scientific">Enterococcus saigonensis</name>
    <dbReference type="NCBI Taxonomy" id="1805431"/>
    <lineage>
        <taxon>Bacteria</taxon>
        <taxon>Bacillati</taxon>
        <taxon>Bacillota</taxon>
        <taxon>Bacilli</taxon>
        <taxon>Lactobacillales</taxon>
        <taxon>Enterococcaceae</taxon>
        <taxon>Enterococcus</taxon>
    </lineage>
</organism>
<dbReference type="InterPro" id="IPR029149">
    <property type="entry name" value="Creatin/AminoP/Spt16_N"/>
</dbReference>
<gene>
    <name evidence="1" type="ORF">EsVE80_00650</name>
</gene>
<accession>A0A679IFK3</accession>
<dbReference type="RefSeq" id="WP_173101945.1">
    <property type="nucleotide sequence ID" value="NZ_AP022822.1"/>
</dbReference>
<dbReference type="CDD" id="cd01066">
    <property type="entry name" value="APP_MetAP"/>
    <property type="match status" value="1"/>
</dbReference>
<name>A0A679IFK3_9ENTE</name>
<dbReference type="Gene3D" id="3.40.350.10">
    <property type="entry name" value="Creatinase/prolidase N-terminal domain"/>
    <property type="match status" value="1"/>
</dbReference>
<keyword evidence="2" id="KW-1185">Reference proteome</keyword>